<name>A0A6J6GH33_9ZZZZ</name>
<gene>
    <name evidence="2" type="ORF">UFOPK1493_04190</name>
</gene>
<dbReference type="Pfam" id="PF08378">
    <property type="entry name" value="NERD"/>
    <property type="match status" value="1"/>
</dbReference>
<organism evidence="2">
    <name type="scientific">freshwater metagenome</name>
    <dbReference type="NCBI Taxonomy" id="449393"/>
    <lineage>
        <taxon>unclassified sequences</taxon>
        <taxon>metagenomes</taxon>
        <taxon>ecological metagenomes</taxon>
    </lineage>
</organism>
<protein>
    <submittedName>
        <fullName evidence="2">Unannotated protein</fullName>
    </submittedName>
</protein>
<dbReference type="PROSITE" id="PS50965">
    <property type="entry name" value="NERD"/>
    <property type="match status" value="1"/>
</dbReference>
<dbReference type="InterPro" id="IPR011528">
    <property type="entry name" value="NERD"/>
</dbReference>
<evidence type="ECO:0000259" key="1">
    <source>
        <dbReference type="PROSITE" id="PS50965"/>
    </source>
</evidence>
<feature type="domain" description="NERD" evidence="1">
    <location>
        <begin position="52"/>
        <end position="163"/>
    </location>
</feature>
<accession>A0A6J6GH33</accession>
<evidence type="ECO:0000313" key="2">
    <source>
        <dbReference type="EMBL" id="CAB4598973.1"/>
    </source>
</evidence>
<proteinExistence type="predicted"/>
<reference evidence="2" key="1">
    <citation type="submission" date="2020-05" db="EMBL/GenBank/DDBJ databases">
        <authorList>
            <person name="Chiriac C."/>
            <person name="Salcher M."/>
            <person name="Ghai R."/>
            <person name="Kavagutti S V."/>
        </authorList>
    </citation>
    <scope>NUCLEOTIDE SEQUENCE</scope>
</reference>
<sequence length="209" mass="23101">MSSDAIEWVDLAQNQAVASLAAKAEELRKEYPWRTTFARLLGVHNEERAWRLGSKGERKVGATLAKLPPEWRVVHSIEVGEHGADIDHLVVGPGGVFTLNTKNHPGKNLWVAERAFMVNGQKTDYLKASTFEARRAERILSAACGLPVTVRPVIVIAAGRLNVRAQPADVNVVDRLFLRRWLSMQHASLATDAVETIFGAARRSTTWCA</sequence>
<dbReference type="AlphaFoldDB" id="A0A6J6GH33"/>
<dbReference type="EMBL" id="CAEZSR010000300">
    <property type="protein sequence ID" value="CAB4598973.1"/>
    <property type="molecule type" value="Genomic_DNA"/>
</dbReference>